<dbReference type="GO" id="GO:0006955">
    <property type="term" value="P:immune response"/>
    <property type="evidence" value="ECO:0007669"/>
    <property type="project" value="InterPro"/>
</dbReference>
<evidence type="ECO:0000256" key="2">
    <source>
        <dbReference type="ARBA" id="ARBA00010665"/>
    </source>
</evidence>
<evidence type="ECO:0000256" key="1">
    <source>
        <dbReference type="ARBA" id="ARBA00004613"/>
    </source>
</evidence>
<dbReference type="SUPFAM" id="SSF54117">
    <property type="entry name" value="Interleukin 8-like chemokines"/>
    <property type="match status" value="2"/>
</dbReference>
<name>A0A8U0QZW7_SALNM</name>
<dbReference type="PANTHER" id="PTHR12015:SF198">
    <property type="entry name" value="PLATELET BASIC PROTEIN"/>
    <property type="match status" value="1"/>
</dbReference>
<dbReference type="RefSeq" id="XP_038851662.1">
    <property type="nucleotide sequence ID" value="XM_038995734.1"/>
</dbReference>
<dbReference type="Proteomes" id="UP000808372">
    <property type="component" value="Chromosome 6"/>
</dbReference>
<dbReference type="Pfam" id="PF00048">
    <property type="entry name" value="IL8"/>
    <property type="match status" value="1"/>
</dbReference>
<organism evidence="8 9">
    <name type="scientific">Salvelinus namaycush</name>
    <name type="common">Lake trout</name>
    <name type="synonym">Salmo namaycush</name>
    <dbReference type="NCBI Taxonomy" id="8040"/>
    <lineage>
        <taxon>Eukaryota</taxon>
        <taxon>Metazoa</taxon>
        <taxon>Chordata</taxon>
        <taxon>Craniata</taxon>
        <taxon>Vertebrata</taxon>
        <taxon>Euteleostomi</taxon>
        <taxon>Actinopterygii</taxon>
        <taxon>Neopterygii</taxon>
        <taxon>Teleostei</taxon>
        <taxon>Protacanthopterygii</taxon>
        <taxon>Salmoniformes</taxon>
        <taxon>Salmonidae</taxon>
        <taxon>Salmoninae</taxon>
        <taxon>Salvelinus</taxon>
    </lineage>
</organism>
<evidence type="ECO:0000259" key="7">
    <source>
        <dbReference type="SMART" id="SM00199"/>
    </source>
</evidence>
<dbReference type="GO" id="GO:0005615">
    <property type="term" value="C:extracellular space"/>
    <property type="evidence" value="ECO:0007669"/>
    <property type="project" value="UniProtKB-KW"/>
</dbReference>
<dbReference type="InterPro" id="IPR036048">
    <property type="entry name" value="Interleukin_8-like_sf"/>
</dbReference>
<feature type="compositionally biased region" description="Pro residues" evidence="5">
    <location>
        <begin position="238"/>
        <end position="251"/>
    </location>
</feature>
<dbReference type="PRINTS" id="PR00437">
    <property type="entry name" value="SMALLCYTKCXC"/>
</dbReference>
<feature type="signal peptide" evidence="6">
    <location>
        <begin position="1"/>
        <end position="24"/>
    </location>
</feature>
<dbReference type="GO" id="GO:0006952">
    <property type="term" value="P:defense response"/>
    <property type="evidence" value="ECO:0007669"/>
    <property type="project" value="InterPro"/>
</dbReference>
<evidence type="ECO:0000256" key="6">
    <source>
        <dbReference type="SAM" id="SignalP"/>
    </source>
</evidence>
<dbReference type="CDD" id="cd00273">
    <property type="entry name" value="Chemokine_CXC"/>
    <property type="match status" value="1"/>
</dbReference>
<dbReference type="InterPro" id="IPR001811">
    <property type="entry name" value="Chemokine_IL8-like_dom"/>
</dbReference>
<dbReference type="InterPro" id="IPR039809">
    <property type="entry name" value="Chemokine_b/g/d"/>
</dbReference>
<dbReference type="PANTHER" id="PTHR12015">
    <property type="entry name" value="SMALL INDUCIBLE CYTOKINE A"/>
    <property type="match status" value="1"/>
</dbReference>
<evidence type="ECO:0000313" key="9">
    <source>
        <dbReference type="RefSeq" id="XP_038851662.1"/>
    </source>
</evidence>
<dbReference type="GeneID" id="120049469"/>
<reference evidence="9" key="1">
    <citation type="submission" date="2025-08" db="UniProtKB">
        <authorList>
            <consortium name="RefSeq"/>
        </authorList>
    </citation>
    <scope>IDENTIFICATION</scope>
    <source>
        <tissue evidence="9">White muscle</tissue>
    </source>
</reference>
<dbReference type="InterPro" id="IPR001089">
    <property type="entry name" value="Chemokine_CXC"/>
</dbReference>
<dbReference type="PRINTS" id="PR00436">
    <property type="entry name" value="INTERLEUKIN8"/>
</dbReference>
<feature type="region of interest" description="Disordered" evidence="5">
    <location>
        <begin position="228"/>
        <end position="267"/>
    </location>
</feature>
<keyword evidence="3" id="KW-0202">Cytokine</keyword>
<feature type="compositionally biased region" description="Polar residues" evidence="5">
    <location>
        <begin position="185"/>
        <end position="210"/>
    </location>
</feature>
<protein>
    <submittedName>
        <fullName evidence="9">Uncharacterized protein LOC120049469</fullName>
    </submittedName>
</protein>
<evidence type="ECO:0000313" key="8">
    <source>
        <dbReference type="Proteomes" id="UP000808372"/>
    </source>
</evidence>
<evidence type="ECO:0000256" key="3">
    <source>
        <dbReference type="ARBA" id="ARBA00022514"/>
    </source>
</evidence>
<comment type="similarity">
    <text evidence="2">Belongs to the intercrine alpha (chemokine CxC) family.</text>
</comment>
<feature type="domain" description="Chemokine interleukin-8-like" evidence="7">
    <location>
        <begin position="267"/>
        <end position="328"/>
    </location>
</feature>
<dbReference type="AlphaFoldDB" id="A0A8U0QZW7"/>
<evidence type="ECO:0000256" key="4">
    <source>
        <dbReference type="ARBA" id="ARBA00022525"/>
    </source>
</evidence>
<dbReference type="SMART" id="SM00199">
    <property type="entry name" value="SCY"/>
    <property type="match status" value="1"/>
</dbReference>
<keyword evidence="4" id="KW-0964">Secreted</keyword>
<dbReference type="KEGG" id="snh:120049469"/>
<feature type="region of interest" description="Disordered" evidence="5">
    <location>
        <begin position="173"/>
        <end position="211"/>
    </location>
</feature>
<sequence length="339" mass="37303">MMGCLVVTGVLLVILLFHPPAAQMESPDTDVEAVRLEEFCLKISDDSHCTSAEPEPRQTVTNKEAAERTQLAIFSPSDDKEDINSTLQPAVNSSSLVANFMDIPPGRGELGPIEREGCRCKTWQEHTTDQSLVMSIEFRFPAPDVCNSTEIIETLADGRKVCVNTSLTRYLAPLFGPSTDPDWEGTTTPSPNTSAVSSSPTTQTEEQMSMTPPWELSMKLSFDDFPVTSEQGQARPASPAPLGPPPPPGSPEPNGSTRRIGERGPSLQRCKCIKKDGRRIVRLISKIEYYPPSPRCNDLEVIATLKTSGQEICLDVTAPWVRRVLEKFNLVRLSLKEFT</sequence>
<gene>
    <name evidence="9" type="primary">LOC120049469</name>
</gene>
<accession>A0A8U0QZW7</accession>
<dbReference type="Gene3D" id="2.40.50.40">
    <property type="match status" value="2"/>
</dbReference>
<proteinExistence type="inferred from homology"/>
<dbReference type="GO" id="GO:0008009">
    <property type="term" value="F:chemokine activity"/>
    <property type="evidence" value="ECO:0007669"/>
    <property type="project" value="InterPro"/>
</dbReference>
<evidence type="ECO:0000256" key="5">
    <source>
        <dbReference type="SAM" id="MobiDB-lite"/>
    </source>
</evidence>
<keyword evidence="6" id="KW-0732">Signal</keyword>
<comment type="subcellular location">
    <subcellularLocation>
        <location evidence="1">Secreted</location>
    </subcellularLocation>
</comment>
<keyword evidence="8" id="KW-1185">Reference proteome</keyword>
<dbReference type="InterPro" id="IPR033899">
    <property type="entry name" value="CXC_Chemokine_domain"/>
</dbReference>
<feature type="chain" id="PRO_5036499938" evidence="6">
    <location>
        <begin position="25"/>
        <end position="339"/>
    </location>
</feature>